<gene>
    <name evidence="2" type="ORF">B7P33_09700</name>
</gene>
<dbReference type="AlphaFoldDB" id="A0A2A4G7D8"/>
<accession>A0A2A4G7D8</accession>
<feature type="signal peptide" evidence="1">
    <location>
        <begin position="1"/>
        <end position="20"/>
    </location>
</feature>
<organism evidence="2 3">
    <name type="scientific">Sediminicola luteus</name>
    <dbReference type="NCBI Taxonomy" id="319238"/>
    <lineage>
        <taxon>Bacteria</taxon>
        <taxon>Pseudomonadati</taxon>
        <taxon>Bacteroidota</taxon>
        <taxon>Flavobacteriia</taxon>
        <taxon>Flavobacteriales</taxon>
        <taxon>Flavobacteriaceae</taxon>
        <taxon>Sediminicola</taxon>
    </lineage>
</organism>
<keyword evidence="3" id="KW-1185">Reference proteome</keyword>
<evidence type="ECO:0000313" key="3">
    <source>
        <dbReference type="Proteomes" id="UP000219559"/>
    </source>
</evidence>
<evidence type="ECO:0000256" key="1">
    <source>
        <dbReference type="SAM" id="SignalP"/>
    </source>
</evidence>
<dbReference type="Proteomes" id="UP000219559">
    <property type="component" value="Unassembled WGS sequence"/>
</dbReference>
<keyword evidence="1" id="KW-0732">Signal</keyword>
<dbReference type="EMBL" id="NBWU01000003">
    <property type="protein sequence ID" value="PCE64547.1"/>
    <property type="molecule type" value="Genomic_DNA"/>
</dbReference>
<dbReference type="OrthoDB" id="1274006at2"/>
<feature type="chain" id="PRO_5012336341" evidence="1">
    <location>
        <begin position="21"/>
        <end position="306"/>
    </location>
</feature>
<comment type="caution">
    <text evidence="2">The sequence shown here is derived from an EMBL/GenBank/DDBJ whole genome shotgun (WGS) entry which is preliminary data.</text>
</comment>
<dbReference type="RefSeq" id="WP_097440662.1">
    <property type="nucleotide sequence ID" value="NZ_KZ300476.1"/>
</dbReference>
<evidence type="ECO:0000313" key="2">
    <source>
        <dbReference type="EMBL" id="PCE64547.1"/>
    </source>
</evidence>
<reference evidence="2 3" key="1">
    <citation type="submission" date="2017-04" db="EMBL/GenBank/DDBJ databases">
        <title>A new member of the family Flavobacteriaceae isolated from ascidians.</title>
        <authorList>
            <person name="Chen L."/>
        </authorList>
    </citation>
    <scope>NUCLEOTIDE SEQUENCE [LARGE SCALE GENOMIC DNA]</scope>
    <source>
        <strain evidence="2 3">HQA918</strain>
    </source>
</reference>
<name>A0A2A4G7D8_9FLAO</name>
<proteinExistence type="predicted"/>
<sequence>MKAKAVILLMTLLGAVQVKAQLNEYKYIIIPKTLAEFNKPNKYQTSTLLKHLFTTNGFTAVYEDQMPEELVDNRCMGLKADLDDSSNLFTIKGAIVLKDCRDQEVFRGAEGKTKEKDFKLGYREVMQESFATIMALNYKYEATKGKQAKEGKNPTTLNFKGDVKNVSGEAVAATAATTTSVANAVGSEKAVLDKHQAPMAKQKATLEEQSYEQPLKEAGELKNVPAQVAEVKVAGKTLYAQPIEGGYQLVDNTPKIVCKLTETSLPDVYLAQGEGVSGMVRKVDGQWVMEYQKDGKTHKEVMKIKF</sequence>
<protein>
    <submittedName>
        <fullName evidence="2">Uncharacterized protein</fullName>
    </submittedName>
</protein>